<dbReference type="STRING" id="1421.A2J09_16800"/>
<dbReference type="PROSITE" id="PS51186">
    <property type="entry name" value="GNAT"/>
    <property type="match status" value="1"/>
</dbReference>
<organism evidence="2 3">
    <name type="scientific">Lysinibacillus capsici</name>
    <dbReference type="NCBI Taxonomy" id="2115968"/>
    <lineage>
        <taxon>Bacteria</taxon>
        <taxon>Bacillati</taxon>
        <taxon>Bacillota</taxon>
        <taxon>Bacilli</taxon>
        <taxon>Bacillales</taxon>
        <taxon>Bacillaceae</taxon>
        <taxon>Lysinibacillus</taxon>
    </lineage>
</organism>
<dbReference type="InterPro" id="IPR056079">
    <property type="entry name" value="DUF7662"/>
</dbReference>
<dbReference type="InterPro" id="IPR016181">
    <property type="entry name" value="Acyl_CoA_acyltransferase"/>
</dbReference>
<feature type="domain" description="N-acetyltransferase" evidence="1">
    <location>
        <begin position="107"/>
        <end position="271"/>
    </location>
</feature>
<reference evidence="2 3" key="1">
    <citation type="submission" date="2018-06" db="EMBL/GenBank/DDBJ databases">
        <authorList>
            <consortium name="Pathogen Informatics"/>
            <person name="Doyle S."/>
        </authorList>
    </citation>
    <scope>NUCLEOTIDE SEQUENCE [LARGE SCALE GENOMIC DNA]</scope>
    <source>
        <strain evidence="2 3">NCTC7582</strain>
    </source>
</reference>
<dbReference type="Pfam" id="PF24698">
    <property type="entry name" value="DUF7662"/>
    <property type="match status" value="1"/>
</dbReference>
<dbReference type="InterPro" id="IPR000182">
    <property type="entry name" value="GNAT_dom"/>
</dbReference>
<evidence type="ECO:0000259" key="1">
    <source>
        <dbReference type="PROSITE" id="PS51186"/>
    </source>
</evidence>
<dbReference type="CDD" id="cd04301">
    <property type="entry name" value="NAT_SF"/>
    <property type="match status" value="1"/>
</dbReference>
<name>A0A2X0XE61_9BACI</name>
<evidence type="ECO:0000313" key="2">
    <source>
        <dbReference type="EMBL" id="SPT97264.1"/>
    </source>
</evidence>
<dbReference type="PANTHER" id="PTHR43415:SF3">
    <property type="entry name" value="GNAT-FAMILY ACETYLTRANSFERASE"/>
    <property type="match status" value="1"/>
</dbReference>
<dbReference type="Proteomes" id="UP000251431">
    <property type="component" value="Unassembled WGS sequence"/>
</dbReference>
<gene>
    <name evidence="2" type="ORF">NCTC7582_01005</name>
</gene>
<accession>A0A2X0XE61</accession>
<dbReference type="SUPFAM" id="SSF55729">
    <property type="entry name" value="Acyl-CoA N-acyltransferases (Nat)"/>
    <property type="match status" value="1"/>
</dbReference>
<dbReference type="GO" id="GO:0016747">
    <property type="term" value="F:acyltransferase activity, transferring groups other than amino-acyl groups"/>
    <property type="evidence" value="ECO:0007669"/>
    <property type="project" value="InterPro"/>
</dbReference>
<sequence>MGITMTKKIEKKYIPLANYFDVALQQEITLSFGELENIMGQALPNAAYLNKSWWKKTKPPLSHYLSWTNAGYYVIDVKLGSSVSFSRTQMKSTENNTSNSEENSSAYIIRGIEASDARSFIHLQEEIFQETDFMYNVQNELDLTVQQLRKNLTYWKQLKNRTILLCVLNGIFAGYAVIHGYKQSKARHVASIRLAVKEEYQQKGIGSALMKAVESWSKQHDISRLELSVMEHNNVALHLFTKLGFHQEGIRKNAIKLNDTYINEYSLSKIL</sequence>
<evidence type="ECO:0000313" key="3">
    <source>
        <dbReference type="Proteomes" id="UP000251431"/>
    </source>
</evidence>
<protein>
    <submittedName>
        <fullName evidence="2">N-acetyltransferase GCN5</fullName>
    </submittedName>
</protein>
<dbReference type="AlphaFoldDB" id="A0A2X0XE61"/>
<dbReference type="Pfam" id="PF00583">
    <property type="entry name" value="Acetyltransf_1"/>
    <property type="match status" value="1"/>
</dbReference>
<proteinExistence type="predicted"/>
<dbReference type="PANTHER" id="PTHR43415">
    <property type="entry name" value="SPERMIDINE N(1)-ACETYLTRANSFERASE"/>
    <property type="match status" value="1"/>
</dbReference>
<dbReference type="EMBL" id="UAQE01000001">
    <property type="protein sequence ID" value="SPT97264.1"/>
    <property type="molecule type" value="Genomic_DNA"/>
</dbReference>
<dbReference type="Gene3D" id="3.40.630.30">
    <property type="match status" value="1"/>
</dbReference>
<keyword evidence="2" id="KW-0808">Transferase</keyword>